<evidence type="ECO:0000256" key="10">
    <source>
        <dbReference type="ARBA" id="ARBA00022857"/>
    </source>
</evidence>
<evidence type="ECO:0000256" key="13">
    <source>
        <dbReference type="ARBA" id="ARBA00023027"/>
    </source>
</evidence>
<sequence>MGILAKCIHIQEPLQYYNRRLPASDGSGKSSYTLQQGINDESCPNWNECDSNPSSVYWKMASKMFAEAACGVVQVMLNGSIEAGAFRSHSIFGSVEILNLDPTKVSTVKIWLMHDLGGPQSESCTGPSVTKLKDMLKGRNFQVSCEDNYRPVLLVQCISKPNHEACRLCTSATSL</sequence>
<dbReference type="GO" id="GO:0016740">
    <property type="term" value="F:transferase activity"/>
    <property type="evidence" value="ECO:0007669"/>
    <property type="project" value="UniProtKB-KW"/>
</dbReference>
<keyword evidence="16" id="KW-0325">Glycoprotein</keyword>
<comment type="similarity">
    <text evidence="2">Belongs to the ADP-ribosyl cyclase family.</text>
</comment>
<keyword evidence="15" id="KW-1015">Disulfide bond</keyword>
<comment type="catalytic activity">
    <reaction evidence="22">
        <text>NAD(+) + H2O = ADP-D-ribose + nicotinamide + H(+)</text>
        <dbReference type="Rhea" id="RHEA:16301"/>
        <dbReference type="ChEBI" id="CHEBI:15377"/>
        <dbReference type="ChEBI" id="CHEBI:15378"/>
        <dbReference type="ChEBI" id="CHEBI:17154"/>
        <dbReference type="ChEBI" id="CHEBI:57540"/>
        <dbReference type="ChEBI" id="CHEBI:57967"/>
        <dbReference type="EC" id="3.2.2.6"/>
    </reaction>
</comment>
<evidence type="ECO:0000256" key="2">
    <source>
        <dbReference type="ARBA" id="ARBA00005406"/>
    </source>
</evidence>
<evidence type="ECO:0000256" key="20">
    <source>
        <dbReference type="ARBA" id="ARBA00031355"/>
    </source>
</evidence>
<evidence type="ECO:0000256" key="3">
    <source>
        <dbReference type="ARBA" id="ARBA00011738"/>
    </source>
</evidence>
<dbReference type="GO" id="GO:0061809">
    <property type="term" value="F:NAD+ nucleosidase activity, cyclic ADP-ribose generating"/>
    <property type="evidence" value="ECO:0007669"/>
    <property type="project" value="UniProtKB-EC"/>
</dbReference>
<reference evidence="23" key="1">
    <citation type="submission" date="2025-08" db="UniProtKB">
        <authorList>
            <consortium name="Ensembl"/>
        </authorList>
    </citation>
    <scope>IDENTIFICATION</scope>
</reference>
<keyword evidence="24" id="KW-1185">Reference proteome</keyword>
<accession>A0A8D0HBC7</accession>
<dbReference type="GO" id="GO:0030890">
    <property type="term" value="P:positive regulation of B cell proliferation"/>
    <property type="evidence" value="ECO:0007669"/>
    <property type="project" value="TreeGrafter"/>
</dbReference>
<evidence type="ECO:0000313" key="23">
    <source>
        <dbReference type="Ensembl" id="ENSSPUP00000016845.1"/>
    </source>
</evidence>
<dbReference type="SUPFAM" id="SSF52309">
    <property type="entry name" value="N-(deoxy)ribosyltransferase-like"/>
    <property type="match status" value="1"/>
</dbReference>
<evidence type="ECO:0000256" key="19">
    <source>
        <dbReference type="ARBA" id="ARBA00030418"/>
    </source>
</evidence>
<keyword evidence="12" id="KW-1133">Transmembrane helix</keyword>
<protein>
    <recommendedName>
        <fullName evidence="6">ADP-ribosyl cyclase/cyclic ADP-ribose hydrolase 1</fullName>
        <ecNumber evidence="5">2.4.99.20</ecNumber>
        <ecNumber evidence="4">3.2.2.6</ecNumber>
    </recommendedName>
    <alternativeName>
        <fullName evidence="21">2'-phospho-ADP-ribosyl cyclase</fullName>
    </alternativeName>
    <alternativeName>
        <fullName evidence="19">2'-phospho-ADP-ribosyl cyclase/2'-phospho-cyclic-ADP-ribose transferase</fullName>
    </alternativeName>
    <alternativeName>
        <fullName evidence="17">2'-phospho-cyclic-ADP-ribose transferase</fullName>
    </alternativeName>
    <alternativeName>
        <fullName evidence="20">ADP-ribosyl cyclase 1</fullName>
    </alternativeName>
    <alternativeName>
        <fullName evidence="18">Cyclic ADP-ribose hydrolase 1</fullName>
    </alternativeName>
</protein>
<dbReference type="AlphaFoldDB" id="A0A8D0HBC7"/>
<evidence type="ECO:0000256" key="11">
    <source>
        <dbReference type="ARBA" id="ARBA00022968"/>
    </source>
</evidence>
<evidence type="ECO:0000256" key="14">
    <source>
        <dbReference type="ARBA" id="ARBA00023136"/>
    </source>
</evidence>
<dbReference type="InterPro" id="IPR003193">
    <property type="entry name" value="ADP-ribosyl_cyclase"/>
</dbReference>
<evidence type="ECO:0000256" key="8">
    <source>
        <dbReference type="ARBA" id="ARBA00022692"/>
    </source>
</evidence>
<evidence type="ECO:0000256" key="22">
    <source>
        <dbReference type="ARBA" id="ARBA00049238"/>
    </source>
</evidence>
<dbReference type="GeneTree" id="ENSGT00390000017291"/>
<evidence type="ECO:0000313" key="24">
    <source>
        <dbReference type="Proteomes" id="UP000694392"/>
    </source>
</evidence>
<dbReference type="EC" id="3.2.2.6" evidence="4"/>
<keyword evidence="7" id="KW-0808">Transferase</keyword>
<name>A0A8D0HBC7_SPHPU</name>
<dbReference type="Ensembl" id="ENSSPUT00000017944.1">
    <property type="protein sequence ID" value="ENSSPUP00000016845.1"/>
    <property type="gene ID" value="ENSSPUG00000013029.1"/>
</dbReference>
<evidence type="ECO:0000256" key="5">
    <source>
        <dbReference type="ARBA" id="ARBA00012600"/>
    </source>
</evidence>
<dbReference type="Pfam" id="PF02267">
    <property type="entry name" value="Rib_hydrolayse"/>
    <property type="match status" value="1"/>
</dbReference>
<keyword evidence="9" id="KW-0378">Hydrolase</keyword>
<evidence type="ECO:0000256" key="17">
    <source>
        <dbReference type="ARBA" id="ARBA00029787"/>
    </source>
</evidence>
<evidence type="ECO:0000256" key="6">
    <source>
        <dbReference type="ARBA" id="ARBA00015644"/>
    </source>
</evidence>
<dbReference type="Gene3D" id="3.40.50.720">
    <property type="entry name" value="NAD(P)-binding Rossmann-like Domain"/>
    <property type="match status" value="1"/>
</dbReference>
<evidence type="ECO:0000256" key="7">
    <source>
        <dbReference type="ARBA" id="ARBA00022679"/>
    </source>
</evidence>
<evidence type="ECO:0000256" key="15">
    <source>
        <dbReference type="ARBA" id="ARBA00023157"/>
    </source>
</evidence>
<evidence type="ECO:0000256" key="1">
    <source>
        <dbReference type="ARBA" id="ARBA00004606"/>
    </source>
</evidence>
<comment type="subcellular location">
    <subcellularLocation>
        <location evidence="1">Membrane</location>
        <topology evidence="1">Single-pass type II membrane protein</topology>
    </subcellularLocation>
</comment>
<keyword evidence="8" id="KW-0812">Transmembrane</keyword>
<dbReference type="Proteomes" id="UP000694392">
    <property type="component" value="Unplaced"/>
</dbReference>
<dbReference type="PANTHER" id="PTHR10912">
    <property type="entry name" value="ADP-RIBOSYL CYCLASE"/>
    <property type="match status" value="1"/>
</dbReference>
<evidence type="ECO:0000256" key="18">
    <source>
        <dbReference type="ARBA" id="ARBA00030272"/>
    </source>
</evidence>
<keyword evidence="14" id="KW-0472">Membrane</keyword>
<keyword evidence="13" id="KW-0520">NAD</keyword>
<evidence type="ECO:0000256" key="9">
    <source>
        <dbReference type="ARBA" id="ARBA00022801"/>
    </source>
</evidence>
<proteinExistence type="inferred from homology"/>
<organism evidence="23 24">
    <name type="scientific">Sphenodon punctatus</name>
    <name type="common">Tuatara</name>
    <name type="synonym">Hatteria punctata</name>
    <dbReference type="NCBI Taxonomy" id="8508"/>
    <lineage>
        <taxon>Eukaryota</taxon>
        <taxon>Metazoa</taxon>
        <taxon>Chordata</taxon>
        <taxon>Craniata</taxon>
        <taxon>Vertebrata</taxon>
        <taxon>Euteleostomi</taxon>
        <taxon>Lepidosauria</taxon>
        <taxon>Sphenodontia</taxon>
        <taxon>Sphenodontidae</taxon>
        <taxon>Sphenodon</taxon>
    </lineage>
</organism>
<evidence type="ECO:0000256" key="16">
    <source>
        <dbReference type="ARBA" id="ARBA00023180"/>
    </source>
</evidence>
<dbReference type="GO" id="GO:0016849">
    <property type="term" value="F:phosphorus-oxygen lyase activity"/>
    <property type="evidence" value="ECO:0007669"/>
    <property type="project" value="TreeGrafter"/>
</dbReference>
<evidence type="ECO:0000256" key="4">
    <source>
        <dbReference type="ARBA" id="ARBA00011982"/>
    </source>
</evidence>
<evidence type="ECO:0000256" key="21">
    <source>
        <dbReference type="ARBA" id="ARBA00031840"/>
    </source>
</evidence>
<dbReference type="PANTHER" id="PTHR10912:SF5">
    <property type="entry name" value="ADP-RIBOSYL CYCLASE_CYCLIC ADP-RIBOSE HYDROLASE 1"/>
    <property type="match status" value="1"/>
</dbReference>
<keyword evidence="11" id="KW-0735">Signal-anchor</keyword>
<comment type="subunit">
    <text evidence="3">Homodimer.</text>
</comment>
<dbReference type="GO" id="GO:0005886">
    <property type="term" value="C:plasma membrane"/>
    <property type="evidence" value="ECO:0007669"/>
    <property type="project" value="TreeGrafter"/>
</dbReference>
<reference evidence="23" key="2">
    <citation type="submission" date="2025-09" db="UniProtKB">
        <authorList>
            <consortium name="Ensembl"/>
        </authorList>
    </citation>
    <scope>IDENTIFICATION</scope>
</reference>
<dbReference type="EC" id="2.4.99.20" evidence="5"/>
<evidence type="ECO:0000256" key="12">
    <source>
        <dbReference type="ARBA" id="ARBA00022989"/>
    </source>
</evidence>
<keyword evidence="10" id="KW-0521">NADP</keyword>